<dbReference type="SUPFAM" id="SSF103473">
    <property type="entry name" value="MFS general substrate transporter"/>
    <property type="match status" value="1"/>
</dbReference>
<feature type="transmembrane region" description="Helical" evidence="5">
    <location>
        <begin position="165"/>
        <end position="184"/>
    </location>
</feature>
<keyword evidence="3 5" id="KW-1133">Transmembrane helix</keyword>
<feature type="transmembrane region" description="Helical" evidence="5">
    <location>
        <begin position="252"/>
        <end position="273"/>
    </location>
</feature>
<feature type="transmembrane region" description="Helical" evidence="5">
    <location>
        <begin position="52"/>
        <end position="72"/>
    </location>
</feature>
<organism evidence="7 8">
    <name type="scientific">Bicyclus anynana</name>
    <name type="common">Squinting bush brown butterfly</name>
    <dbReference type="NCBI Taxonomy" id="110368"/>
    <lineage>
        <taxon>Eukaryota</taxon>
        <taxon>Metazoa</taxon>
        <taxon>Ecdysozoa</taxon>
        <taxon>Arthropoda</taxon>
        <taxon>Hexapoda</taxon>
        <taxon>Insecta</taxon>
        <taxon>Pterygota</taxon>
        <taxon>Neoptera</taxon>
        <taxon>Endopterygota</taxon>
        <taxon>Lepidoptera</taxon>
        <taxon>Glossata</taxon>
        <taxon>Ditrysia</taxon>
        <taxon>Papilionoidea</taxon>
        <taxon>Nymphalidae</taxon>
        <taxon>Satyrinae</taxon>
        <taxon>Satyrini</taxon>
        <taxon>Mycalesina</taxon>
        <taxon>Bicyclus</taxon>
    </lineage>
</organism>
<dbReference type="GO" id="GO:0022857">
    <property type="term" value="F:transmembrane transporter activity"/>
    <property type="evidence" value="ECO:0007669"/>
    <property type="project" value="InterPro"/>
</dbReference>
<dbReference type="PROSITE" id="PS50850">
    <property type="entry name" value="MFS"/>
    <property type="match status" value="1"/>
</dbReference>
<feature type="transmembrane region" description="Helical" evidence="5">
    <location>
        <begin position="421"/>
        <end position="442"/>
    </location>
</feature>
<dbReference type="AlphaFoldDB" id="A0A6J1N3K9"/>
<feature type="transmembrane region" description="Helical" evidence="5">
    <location>
        <begin position="79"/>
        <end position="99"/>
    </location>
</feature>
<gene>
    <name evidence="8" type="primary">LOC112047024</name>
</gene>
<feature type="transmembrane region" description="Helical" evidence="5">
    <location>
        <begin position="12"/>
        <end position="32"/>
    </location>
</feature>
<reference evidence="8" key="1">
    <citation type="submission" date="2025-08" db="UniProtKB">
        <authorList>
            <consortium name="RefSeq"/>
        </authorList>
    </citation>
    <scope>IDENTIFICATION</scope>
</reference>
<dbReference type="OrthoDB" id="6339427at2759"/>
<feature type="transmembrane region" description="Helical" evidence="5">
    <location>
        <begin position="391"/>
        <end position="415"/>
    </location>
</feature>
<evidence type="ECO:0000259" key="6">
    <source>
        <dbReference type="PROSITE" id="PS50850"/>
    </source>
</evidence>
<keyword evidence="7" id="KW-1185">Reference proteome</keyword>
<protein>
    <submittedName>
        <fullName evidence="8">Facilitated trehalose transporter Tret1 isoform X1</fullName>
    </submittedName>
</protein>
<comment type="subcellular location">
    <subcellularLocation>
        <location evidence="1">Membrane</location>
        <topology evidence="1">Multi-pass membrane protein</topology>
    </subcellularLocation>
</comment>
<feature type="transmembrane region" description="Helical" evidence="5">
    <location>
        <begin position="321"/>
        <end position="343"/>
    </location>
</feature>
<feature type="transmembrane region" description="Helical" evidence="5">
    <location>
        <begin position="139"/>
        <end position="159"/>
    </location>
</feature>
<dbReference type="GeneID" id="112047024"/>
<evidence type="ECO:0000256" key="2">
    <source>
        <dbReference type="ARBA" id="ARBA00022692"/>
    </source>
</evidence>
<dbReference type="Pfam" id="PF00083">
    <property type="entry name" value="Sugar_tr"/>
    <property type="match status" value="1"/>
</dbReference>
<evidence type="ECO:0000256" key="3">
    <source>
        <dbReference type="ARBA" id="ARBA00022989"/>
    </source>
</evidence>
<keyword evidence="4 5" id="KW-0472">Membrane</keyword>
<dbReference type="PANTHER" id="PTHR48021:SF68">
    <property type="entry name" value="MAJOR FACILITATOR SUPERFAMILY (MFS) PROFILE DOMAIN-CONTAINING PROTEIN"/>
    <property type="match status" value="1"/>
</dbReference>
<keyword evidence="2 5" id="KW-0812">Transmembrane</keyword>
<dbReference type="InterPro" id="IPR050549">
    <property type="entry name" value="MFS_Trehalose_Transporter"/>
</dbReference>
<dbReference type="Gene3D" id="1.20.1250.20">
    <property type="entry name" value="MFS general substrate transporter like domains"/>
    <property type="match status" value="1"/>
</dbReference>
<dbReference type="KEGG" id="bany:112047024"/>
<feature type="transmembrane region" description="Helical" evidence="5">
    <location>
        <begin position="105"/>
        <end position="127"/>
    </location>
</feature>
<feature type="domain" description="Major facilitator superfamily (MFS) profile" evidence="6">
    <location>
        <begin position="7"/>
        <end position="446"/>
    </location>
</feature>
<evidence type="ECO:0000256" key="5">
    <source>
        <dbReference type="SAM" id="Phobius"/>
    </source>
</evidence>
<name>A0A6J1N3K9_BICAN</name>
<evidence type="ECO:0000256" key="1">
    <source>
        <dbReference type="ARBA" id="ARBA00004141"/>
    </source>
</evidence>
<evidence type="ECO:0000313" key="8">
    <source>
        <dbReference type="RefSeq" id="XP_023939692.2"/>
    </source>
</evidence>
<evidence type="ECO:0000313" key="7">
    <source>
        <dbReference type="Proteomes" id="UP001652582"/>
    </source>
</evidence>
<dbReference type="RefSeq" id="XP_023939692.2">
    <property type="nucleotide sequence ID" value="XM_024083924.2"/>
</dbReference>
<feature type="transmembrane region" description="Helical" evidence="5">
    <location>
        <begin position="293"/>
        <end position="314"/>
    </location>
</feature>
<dbReference type="InterPro" id="IPR036259">
    <property type="entry name" value="MFS_trans_sf"/>
</dbReference>
<dbReference type="GO" id="GO:0016020">
    <property type="term" value="C:membrane"/>
    <property type="evidence" value="ECO:0007669"/>
    <property type="project" value="UniProtKB-SubCell"/>
</dbReference>
<feature type="transmembrane region" description="Helical" evidence="5">
    <location>
        <begin position="355"/>
        <end position="379"/>
    </location>
</feature>
<dbReference type="InterPro" id="IPR020846">
    <property type="entry name" value="MFS_dom"/>
</dbReference>
<dbReference type="PANTHER" id="PTHR48021">
    <property type="match status" value="1"/>
</dbReference>
<sequence length="480" mass="53004">MVSPAVKQTWAVMGVLINMLGNGMVLSFPSILLPAVQLPESKIRADLHTASWLASCVGISSIPALLISSFLMDWCGRKTAHIVVIIPGIIGWTLVAFAPNITGLMIGRILCGLTAGSCLSLGAVVIGEYTSPSNRGMFLNMKTTAVCLGNMTVHIFGHFLAWKDVALVALVPHIVAVLIIFTWPESPAWLASKKRFKASEKSFYWLRGTSAKSRRELDELIRAQKERLDGTNSTILSEKISTFFKNFTRKDFLKPMIVMVFCGLLLESCGRHIFPAYALQIVKEVTGNNTDSFYYTLGIDIIISVSALFSSLLVKVMRRRTLLFSTGFAALFVLICVCMYIYLVTKDIMPNNKPWVPISLFSVYFILSNLGCTPIPLALLGEIFPLIHRGVGSALSGIIVSLFLMIGMQVTPFLLVSVNVYGTFAVFGSAMGLALVTLCFILPETKDKTLQEIEDYFNVRLFRENPDDKEAKMKMIPHES</sequence>
<dbReference type="InterPro" id="IPR005828">
    <property type="entry name" value="MFS_sugar_transport-like"/>
</dbReference>
<dbReference type="Proteomes" id="UP001652582">
    <property type="component" value="Chromosome 25"/>
</dbReference>
<accession>A0A6J1N3K9</accession>
<evidence type="ECO:0000256" key="4">
    <source>
        <dbReference type="ARBA" id="ARBA00023136"/>
    </source>
</evidence>
<proteinExistence type="predicted"/>